<organism evidence="1">
    <name type="scientific">viral metagenome</name>
    <dbReference type="NCBI Taxonomy" id="1070528"/>
    <lineage>
        <taxon>unclassified sequences</taxon>
        <taxon>metagenomes</taxon>
        <taxon>organismal metagenomes</taxon>
    </lineage>
</organism>
<sequence length="192" mass="22436">MNILFFSNNCESSKALISLMQGENLIRFFHMHCTDNNKKNPPQIKVTPTIIIKGVPMPYVAGDAFAWFAKIKQWRINMQMQKMSQAQQKYMQSVHQNLGNPQNEMKVLEFSKEEMDGLSDMFAYLQDGDAALPHSYFSCNKVGQDKIITPPQEINKIGIDRYKKINADMERERKKQDETFKRDIENFKKQFI</sequence>
<accession>A0A6C0C9F7</accession>
<dbReference type="EMBL" id="MN739366">
    <property type="protein sequence ID" value="QHT01208.1"/>
    <property type="molecule type" value="Genomic_DNA"/>
</dbReference>
<name>A0A6C0C9F7_9ZZZZ</name>
<reference evidence="1" key="1">
    <citation type="journal article" date="2020" name="Nature">
        <title>Giant virus diversity and host interactions through global metagenomics.</title>
        <authorList>
            <person name="Schulz F."/>
            <person name="Roux S."/>
            <person name="Paez-Espino D."/>
            <person name="Jungbluth S."/>
            <person name="Walsh D.A."/>
            <person name="Denef V.J."/>
            <person name="McMahon K.D."/>
            <person name="Konstantinidis K.T."/>
            <person name="Eloe-Fadrosh E.A."/>
            <person name="Kyrpides N.C."/>
            <person name="Woyke T."/>
        </authorList>
    </citation>
    <scope>NUCLEOTIDE SEQUENCE</scope>
    <source>
        <strain evidence="1">GVMAG-M-3300020192-26</strain>
    </source>
</reference>
<proteinExistence type="predicted"/>
<dbReference type="AlphaFoldDB" id="A0A6C0C9F7"/>
<protein>
    <submittedName>
        <fullName evidence="1">Uncharacterized protein</fullName>
    </submittedName>
</protein>
<evidence type="ECO:0000313" key="1">
    <source>
        <dbReference type="EMBL" id="QHT01208.1"/>
    </source>
</evidence>